<evidence type="ECO:0000313" key="2">
    <source>
        <dbReference type="Proteomes" id="UP001630127"/>
    </source>
</evidence>
<protein>
    <submittedName>
        <fullName evidence="1">Uncharacterized protein</fullName>
    </submittedName>
</protein>
<proteinExistence type="predicted"/>
<reference evidence="1 2" key="1">
    <citation type="submission" date="2024-11" db="EMBL/GenBank/DDBJ databases">
        <title>A near-complete genome assembly of Cinchona calisaya.</title>
        <authorList>
            <person name="Lian D.C."/>
            <person name="Zhao X.W."/>
            <person name="Wei L."/>
        </authorList>
    </citation>
    <scope>NUCLEOTIDE SEQUENCE [LARGE SCALE GENOMIC DNA]</scope>
    <source>
        <tissue evidence="1">Nenye</tissue>
    </source>
</reference>
<keyword evidence="2" id="KW-1185">Reference proteome</keyword>
<evidence type="ECO:0000313" key="1">
    <source>
        <dbReference type="EMBL" id="KAL3522266.1"/>
    </source>
</evidence>
<name>A0ABD2ZTX0_9GENT</name>
<gene>
    <name evidence="1" type="ORF">ACH5RR_015100</name>
</gene>
<dbReference type="EMBL" id="JBJUIK010000007">
    <property type="protein sequence ID" value="KAL3522266.1"/>
    <property type="molecule type" value="Genomic_DNA"/>
</dbReference>
<accession>A0ABD2ZTX0</accession>
<sequence>MWLLWRRGRNLGTHVLFLWIGATILGDSSYTVGRIKGIQRYGNARITGAPIGKGRKEWIVLEEQWRSGWNFKKATNHDLENVVSHDEYWGPPSNGWLKINTDTALFVS</sequence>
<dbReference type="Proteomes" id="UP001630127">
    <property type="component" value="Unassembled WGS sequence"/>
</dbReference>
<organism evidence="1 2">
    <name type="scientific">Cinchona calisaya</name>
    <dbReference type="NCBI Taxonomy" id="153742"/>
    <lineage>
        <taxon>Eukaryota</taxon>
        <taxon>Viridiplantae</taxon>
        <taxon>Streptophyta</taxon>
        <taxon>Embryophyta</taxon>
        <taxon>Tracheophyta</taxon>
        <taxon>Spermatophyta</taxon>
        <taxon>Magnoliopsida</taxon>
        <taxon>eudicotyledons</taxon>
        <taxon>Gunneridae</taxon>
        <taxon>Pentapetalae</taxon>
        <taxon>asterids</taxon>
        <taxon>lamiids</taxon>
        <taxon>Gentianales</taxon>
        <taxon>Rubiaceae</taxon>
        <taxon>Cinchonoideae</taxon>
        <taxon>Cinchoneae</taxon>
        <taxon>Cinchona</taxon>
    </lineage>
</organism>
<comment type="caution">
    <text evidence="1">The sequence shown here is derived from an EMBL/GenBank/DDBJ whole genome shotgun (WGS) entry which is preliminary data.</text>
</comment>
<dbReference type="AlphaFoldDB" id="A0ABD2ZTX0"/>